<dbReference type="Gene3D" id="3.40.366.10">
    <property type="entry name" value="Malonyl-Coenzyme A Acyl Carrier Protein, domain 2"/>
    <property type="match status" value="1"/>
</dbReference>
<keyword evidence="2" id="KW-0596">Phosphopantetheine</keyword>
<dbReference type="InterPro" id="IPR013968">
    <property type="entry name" value="PKS_KR"/>
</dbReference>
<dbReference type="Pfam" id="PF02801">
    <property type="entry name" value="Ketoacyl-synt_C"/>
    <property type="match status" value="1"/>
</dbReference>
<evidence type="ECO:0000259" key="12">
    <source>
        <dbReference type="PROSITE" id="PS52019"/>
    </source>
</evidence>
<evidence type="ECO:0000313" key="14">
    <source>
        <dbReference type="Proteomes" id="UP000249363"/>
    </source>
</evidence>
<dbReference type="Pfam" id="PF00109">
    <property type="entry name" value="ketoacyl-synt"/>
    <property type="match status" value="1"/>
</dbReference>
<dbReference type="Pfam" id="PF08659">
    <property type="entry name" value="KR"/>
    <property type="match status" value="1"/>
</dbReference>
<dbReference type="Pfam" id="PF00550">
    <property type="entry name" value="PP-binding"/>
    <property type="match status" value="2"/>
</dbReference>
<dbReference type="InterPro" id="IPR057326">
    <property type="entry name" value="KR_dom"/>
</dbReference>
<accession>A0A364LBV1</accession>
<evidence type="ECO:0000256" key="1">
    <source>
        <dbReference type="ARBA" id="ARBA00005179"/>
    </source>
</evidence>
<dbReference type="PROSITE" id="PS52019">
    <property type="entry name" value="PKS_MFAS_DH"/>
    <property type="match status" value="1"/>
</dbReference>
<dbReference type="EMBL" id="MIKG01000023">
    <property type="protein sequence ID" value="RAO73300.1"/>
    <property type="molecule type" value="Genomic_DNA"/>
</dbReference>
<dbReference type="InterPro" id="IPR045851">
    <property type="entry name" value="AMP-bd_C_sf"/>
</dbReference>
<dbReference type="Gene3D" id="3.30.559.10">
    <property type="entry name" value="Chloramphenicol acetyltransferase-like domain"/>
    <property type="match status" value="1"/>
</dbReference>
<dbReference type="SMART" id="SM00822">
    <property type="entry name" value="PKS_KR"/>
    <property type="match status" value="1"/>
</dbReference>
<comment type="similarity">
    <text evidence="7">In the C-terminal section; belongs to the NRP synthetase family.</text>
</comment>
<evidence type="ECO:0000256" key="7">
    <source>
        <dbReference type="ARBA" id="ARBA00029443"/>
    </source>
</evidence>
<dbReference type="SMART" id="SM00827">
    <property type="entry name" value="PKS_AT"/>
    <property type="match status" value="1"/>
</dbReference>
<evidence type="ECO:0000313" key="13">
    <source>
        <dbReference type="EMBL" id="RAO73300.1"/>
    </source>
</evidence>
<dbReference type="InterPro" id="IPR001227">
    <property type="entry name" value="Ac_transferase_dom_sf"/>
</dbReference>
<dbReference type="Pfam" id="PF07993">
    <property type="entry name" value="NAD_binding_4"/>
    <property type="match status" value="1"/>
</dbReference>
<dbReference type="Proteomes" id="UP000249363">
    <property type="component" value="Unassembled WGS sequence"/>
</dbReference>
<dbReference type="GO" id="GO:0016874">
    <property type="term" value="F:ligase activity"/>
    <property type="evidence" value="ECO:0007669"/>
    <property type="project" value="UniProtKB-KW"/>
</dbReference>
<dbReference type="InterPro" id="IPR042104">
    <property type="entry name" value="PKS_dehydratase_sf"/>
</dbReference>
<dbReference type="CDD" id="cd19532">
    <property type="entry name" value="C_PKS-NRPS"/>
    <property type="match status" value="1"/>
</dbReference>
<dbReference type="GO" id="GO:0006633">
    <property type="term" value="P:fatty acid biosynthetic process"/>
    <property type="evidence" value="ECO:0007669"/>
    <property type="project" value="InterPro"/>
</dbReference>
<dbReference type="Pfam" id="PF00698">
    <property type="entry name" value="Acyl_transf_1"/>
    <property type="match status" value="1"/>
</dbReference>
<feature type="compositionally biased region" description="Polar residues" evidence="9">
    <location>
        <begin position="2354"/>
        <end position="2368"/>
    </location>
</feature>
<comment type="caution">
    <text evidence="8">Lacks conserved residue(s) required for the propagation of feature annotation.</text>
</comment>
<dbReference type="SUPFAM" id="SSF53901">
    <property type="entry name" value="Thiolase-like"/>
    <property type="match status" value="1"/>
</dbReference>
<dbReference type="InterPro" id="IPR032821">
    <property type="entry name" value="PKS_assoc"/>
</dbReference>
<dbReference type="FunFam" id="3.40.47.10:FF:000019">
    <property type="entry name" value="Polyketide synthase type I"/>
    <property type="match status" value="1"/>
</dbReference>
<dbReference type="Gene3D" id="3.40.50.12780">
    <property type="entry name" value="N-terminal domain of ligase-like"/>
    <property type="match status" value="1"/>
</dbReference>
<keyword evidence="6" id="KW-0511">Multifunctional enzyme</keyword>
<dbReference type="InterPro" id="IPR013120">
    <property type="entry name" value="FAR_NAD-bd"/>
</dbReference>
<dbReference type="InterPro" id="IPR020845">
    <property type="entry name" value="AMP-binding_CS"/>
</dbReference>
<dbReference type="PROSITE" id="PS52004">
    <property type="entry name" value="KS3_2"/>
    <property type="match status" value="1"/>
</dbReference>
<dbReference type="PROSITE" id="PS00455">
    <property type="entry name" value="AMP_BINDING"/>
    <property type="match status" value="1"/>
</dbReference>
<dbReference type="Gene3D" id="3.10.129.110">
    <property type="entry name" value="Polyketide synthase dehydratase"/>
    <property type="match status" value="1"/>
</dbReference>
<dbReference type="PROSITE" id="PS00606">
    <property type="entry name" value="KS3_1"/>
    <property type="match status" value="1"/>
</dbReference>
<dbReference type="Pfam" id="PF00501">
    <property type="entry name" value="AMP-binding"/>
    <property type="match status" value="1"/>
</dbReference>
<dbReference type="Gene3D" id="3.40.50.720">
    <property type="entry name" value="NAD(P)-binding Rossmann-like Domain"/>
    <property type="match status" value="2"/>
</dbReference>
<dbReference type="InterPro" id="IPR020806">
    <property type="entry name" value="PKS_PP-bd"/>
</dbReference>
<evidence type="ECO:0000256" key="4">
    <source>
        <dbReference type="ARBA" id="ARBA00022598"/>
    </source>
</evidence>
<feature type="domain" description="Carrier" evidence="10">
    <location>
        <begin position="2266"/>
        <end position="2340"/>
    </location>
</feature>
<dbReference type="GO" id="GO:0004312">
    <property type="term" value="F:fatty acid synthase activity"/>
    <property type="evidence" value="ECO:0007669"/>
    <property type="project" value="TreeGrafter"/>
</dbReference>
<dbReference type="InterPro" id="IPR016035">
    <property type="entry name" value="Acyl_Trfase/lysoPLipase"/>
</dbReference>
<dbReference type="PROSITE" id="PS50075">
    <property type="entry name" value="CARRIER"/>
    <property type="match status" value="2"/>
</dbReference>
<dbReference type="GO" id="GO:0031177">
    <property type="term" value="F:phosphopantetheine binding"/>
    <property type="evidence" value="ECO:0007669"/>
    <property type="project" value="InterPro"/>
</dbReference>
<feature type="region of interest" description="C-terminal hotdog fold" evidence="8">
    <location>
        <begin position="1110"/>
        <end position="1264"/>
    </location>
</feature>
<dbReference type="InterPro" id="IPR000873">
    <property type="entry name" value="AMP-dep_synth/lig_dom"/>
</dbReference>
<dbReference type="Pfam" id="PF16197">
    <property type="entry name" value="KAsynt_C_assoc"/>
    <property type="match status" value="1"/>
</dbReference>
<feature type="region of interest" description="N-terminal hotdog fold" evidence="8">
    <location>
        <begin position="956"/>
        <end position="1095"/>
    </location>
</feature>
<dbReference type="Gene3D" id="3.30.559.30">
    <property type="entry name" value="Nonribosomal peptide synthetase, condensation domain"/>
    <property type="match status" value="1"/>
</dbReference>
<dbReference type="Gene3D" id="3.40.47.10">
    <property type="match status" value="1"/>
</dbReference>
<dbReference type="InterPro" id="IPR018201">
    <property type="entry name" value="Ketoacyl_synth_AS"/>
</dbReference>
<proteinExistence type="inferred from homology"/>
<feature type="domain" description="PKS/mFAS DH" evidence="12">
    <location>
        <begin position="956"/>
        <end position="1264"/>
    </location>
</feature>
<evidence type="ECO:0000256" key="3">
    <source>
        <dbReference type="ARBA" id="ARBA00022553"/>
    </source>
</evidence>
<protein>
    <recommendedName>
        <fullName evidence="15">Carrier domain-containing protein</fullName>
    </recommendedName>
</protein>
<dbReference type="InterPro" id="IPR016036">
    <property type="entry name" value="Malonyl_transacylase_ACP-bd"/>
</dbReference>
<dbReference type="SUPFAM" id="SSF47336">
    <property type="entry name" value="ACP-like"/>
    <property type="match status" value="2"/>
</dbReference>
<name>A0A364LBV1_TALAM</name>
<evidence type="ECO:0000256" key="6">
    <source>
        <dbReference type="ARBA" id="ARBA00023268"/>
    </source>
</evidence>
<dbReference type="InterPro" id="IPR042099">
    <property type="entry name" value="ANL_N_sf"/>
</dbReference>
<dbReference type="InterPro" id="IPR006162">
    <property type="entry name" value="Ppantetheine_attach_site"/>
</dbReference>
<dbReference type="Pfam" id="PF00668">
    <property type="entry name" value="Condensation"/>
    <property type="match status" value="1"/>
</dbReference>
<dbReference type="InterPro" id="IPR014043">
    <property type="entry name" value="Acyl_transferase_dom"/>
</dbReference>
<dbReference type="OrthoDB" id="329835at2759"/>
<dbReference type="Pfam" id="PF14765">
    <property type="entry name" value="PS-DH"/>
    <property type="match status" value="1"/>
</dbReference>
<dbReference type="CDD" id="cd05930">
    <property type="entry name" value="A_NRPS"/>
    <property type="match status" value="1"/>
</dbReference>
<dbReference type="InterPro" id="IPR049900">
    <property type="entry name" value="PKS_mFAS_DH"/>
</dbReference>
<dbReference type="InterPro" id="IPR036736">
    <property type="entry name" value="ACP-like_sf"/>
</dbReference>
<dbReference type="InterPro" id="IPR016039">
    <property type="entry name" value="Thiolase-like"/>
</dbReference>
<gene>
    <name evidence="13" type="ORF">BHQ10_009312</name>
</gene>
<dbReference type="PANTHER" id="PTHR43775">
    <property type="entry name" value="FATTY ACID SYNTHASE"/>
    <property type="match status" value="1"/>
</dbReference>
<dbReference type="InterPro" id="IPR023213">
    <property type="entry name" value="CAT-like_dom_sf"/>
</dbReference>
<evidence type="ECO:0000256" key="2">
    <source>
        <dbReference type="ARBA" id="ARBA00022450"/>
    </source>
</evidence>
<dbReference type="SMART" id="SM00825">
    <property type="entry name" value="PKS_KS"/>
    <property type="match status" value="1"/>
</dbReference>
<keyword evidence="5" id="KW-0808">Transferase</keyword>
<dbReference type="CDD" id="cd00833">
    <property type="entry name" value="PKS"/>
    <property type="match status" value="1"/>
</dbReference>
<dbReference type="InterPro" id="IPR009081">
    <property type="entry name" value="PP-bd_ACP"/>
</dbReference>
<dbReference type="PROSITE" id="PS00012">
    <property type="entry name" value="PHOSPHOPANTETHEINE"/>
    <property type="match status" value="1"/>
</dbReference>
<dbReference type="GO" id="GO:0044550">
    <property type="term" value="P:secondary metabolite biosynthetic process"/>
    <property type="evidence" value="ECO:0007669"/>
    <property type="project" value="TreeGrafter"/>
</dbReference>
<evidence type="ECO:0000256" key="8">
    <source>
        <dbReference type="PROSITE-ProRule" id="PRU01363"/>
    </source>
</evidence>
<dbReference type="InterPro" id="IPR020841">
    <property type="entry name" value="PKS_Beta-ketoAc_synthase_dom"/>
</dbReference>
<dbReference type="Gene3D" id="1.10.1200.10">
    <property type="entry name" value="ACP-like"/>
    <property type="match status" value="1"/>
</dbReference>
<dbReference type="SUPFAM" id="SSF51735">
    <property type="entry name" value="NAD(P)-binding Rossmann-fold domains"/>
    <property type="match status" value="2"/>
</dbReference>
<dbReference type="STRING" id="1196081.A0A364LBV1"/>
<evidence type="ECO:0000259" key="10">
    <source>
        <dbReference type="PROSITE" id="PS50075"/>
    </source>
</evidence>
<feature type="domain" description="Ketosynthase family 3 (KS3)" evidence="11">
    <location>
        <begin position="10"/>
        <end position="452"/>
    </location>
</feature>
<dbReference type="GeneID" id="63798526"/>
<dbReference type="SMART" id="SM00823">
    <property type="entry name" value="PKS_PP"/>
    <property type="match status" value="2"/>
</dbReference>
<feature type="domain" description="Carrier" evidence="10">
    <location>
        <begin position="3372"/>
        <end position="3451"/>
    </location>
</feature>
<evidence type="ECO:0000256" key="5">
    <source>
        <dbReference type="ARBA" id="ARBA00022679"/>
    </source>
</evidence>
<dbReference type="InterPro" id="IPR050091">
    <property type="entry name" value="PKS_NRPS_Biosynth_Enz"/>
</dbReference>
<feature type="region of interest" description="Disordered" evidence="9">
    <location>
        <begin position="2349"/>
        <end position="2368"/>
    </location>
</feature>
<dbReference type="SUPFAM" id="SSF55048">
    <property type="entry name" value="Probable ACP-binding domain of malonyl-CoA ACP transacylase"/>
    <property type="match status" value="1"/>
</dbReference>
<keyword evidence="3" id="KW-0597">Phosphoprotein</keyword>
<organism evidence="13 14">
    <name type="scientific">Talaromyces amestolkiae</name>
    <dbReference type="NCBI Taxonomy" id="1196081"/>
    <lineage>
        <taxon>Eukaryota</taxon>
        <taxon>Fungi</taxon>
        <taxon>Dikarya</taxon>
        <taxon>Ascomycota</taxon>
        <taxon>Pezizomycotina</taxon>
        <taxon>Eurotiomycetes</taxon>
        <taxon>Eurotiomycetidae</taxon>
        <taxon>Eurotiales</taxon>
        <taxon>Trichocomaceae</taxon>
        <taxon>Talaromyces</taxon>
        <taxon>Talaromyces sect. Talaromyces</taxon>
    </lineage>
</organism>
<dbReference type="InterPro" id="IPR001242">
    <property type="entry name" value="Condensation_dom"/>
</dbReference>
<keyword evidence="14" id="KW-1185">Reference proteome</keyword>
<keyword evidence="4" id="KW-0436">Ligase</keyword>
<dbReference type="Pfam" id="PF21089">
    <property type="entry name" value="PKS_DH_N"/>
    <property type="match status" value="1"/>
</dbReference>
<dbReference type="InterPro" id="IPR014030">
    <property type="entry name" value="Ketoacyl_synth_N"/>
</dbReference>
<comment type="pathway">
    <text evidence="1">Secondary metabolite biosynthesis.</text>
</comment>
<dbReference type="RefSeq" id="XP_040737814.1">
    <property type="nucleotide sequence ID" value="XM_040882215.1"/>
</dbReference>
<dbReference type="GO" id="GO:0004315">
    <property type="term" value="F:3-oxoacyl-[acyl-carrier-protein] synthase activity"/>
    <property type="evidence" value="ECO:0007669"/>
    <property type="project" value="InterPro"/>
</dbReference>
<dbReference type="InterPro" id="IPR036291">
    <property type="entry name" value="NAD(P)-bd_dom_sf"/>
</dbReference>
<dbReference type="SUPFAM" id="SSF52151">
    <property type="entry name" value="FabD/lysophospholipase-like"/>
    <property type="match status" value="1"/>
</dbReference>
<dbReference type="InterPro" id="IPR014031">
    <property type="entry name" value="Ketoacyl_synth_C"/>
</dbReference>
<reference evidence="13 14" key="1">
    <citation type="journal article" date="2017" name="Biotechnol. Biofuels">
        <title>Differential beta-glucosidase expression as a function of carbon source availability in Talaromyces amestolkiae: a genomic and proteomic approach.</title>
        <authorList>
            <person name="de Eugenio L.I."/>
            <person name="Mendez-Liter J.A."/>
            <person name="Nieto-Dominguez M."/>
            <person name="Alonso L."/>
            <person name="Gil-Munoz J."/>
            <person name="Barriuso J."/>
            <person name="Prieto A."/>
            <person name="Martinez M.J."/>
        </authorList>
    </citation>
    <scope>NUCLEOTIDE SEQUENCE [LARGE SCALE GENOMIC DNA]</scope>
    <source>
        <strain evidence="13 14">CIB</strain>
    </source>
</reference>
<dbReference type="Gene3D" id="3.30.300.30">
    <property type="match status" value="1"/>
</dbReference>
<evidence type="ECO:0008006" key="15">
    <source>
        <dbReference type="Google" id="ProtNLM"/>
    </source>
</evidence>
<dbReference type="InterPro" id="IPR049551">
    <property type="entry name" value="PKS_DH_C"/>
</dbReference>
<dbReference type="PANTHER" id="PTHR43775:SF20">
    <property type="entry name" value="HYBRID PKS-NRPS SYNTHETASE APDA"/>
    <property type="match status" value="1"/>
</dbReference>
<dbReference type="InterPro" id="IPR049552">
    <property type="entry name" value="PKS_DH_N"/>
</dbReference>
<evidence type="ECO:0000259" key="11">
    <source>
        <dbReference type="PROSITE" id="PS52004"/>
    </source>
</evidence>
<comment type="caution">
    <text evidence="13">The sequence shown here is derived from an EMBL/GenBank/DDBJ whole genome shotgun (WGS) entry which is preliminary data.</text>
</comment>
<evidence type="ECO:0000256" key="9">
    <source>
        <dbReference type="SAM" id="MobiDB-lite"/>
    </source>
</evidence>
<sequence length="3815" mass="423812">MSTDYIQPASEPIAIVGSSCRLPGNASSPSRLWSLIQNPRELSKEVPANRFNIDGFYNQDPEHQGTTNTRKAHWLEEDPTVFDASFFNITPLEAEAMDPQHRMLLEVTYEAMESAGFEMQTMRGSSTSVYVGTVGSDYDNIVMRDPLVLSRYTATGTHRSILSNRLSYFFDWRGPSMTIDTACSSSLVALHQGIQSLRTNESQMACIAGANLMLSPELFLTESALHMLSPEGKCHMWDDRADGYARGEGIVVVFLKRLSDALADGDHIEAIIRDSGVNQDGRTRGITMPSSEAQSALIEKVYRRSGLDPTAPWGRCQYFEAHGTGTQVGDAREAEAIEKAFFSSSHLQDVQGKENDDVTKLYVGSIKSVLGHTEGTSGLASLLKVSLALQHGVIPPNQHFANLSNEVAPFYSHMQVPTTAQPWPKGLPGHPLRASVNSFGFGGTNAHVIVESFEPAVHDPHYLQRSKEKIENPTLPLLFSASSEQALIATVAKFHQALRNDYALNTHQLAWTLACRRSILPTKLAFSGPTKKDLFLQMDTALKSVINNPAIKLGRETPAIASPKLLGIFTGQGAQWATMGKQLILRNRTFRESIERLDAHLHDLPDGPEWSLKEELLKPPSESRIMEGPISQPLCSAVQMALVDLLNSIGVRFHTVIGHSSGELAAAYAAGYIRPRDAMFISYYRGLSTKYAGGRDGKRGTMLAAGIGSEEASVFINQPLLKGRVVIGTSNSPVSVTLSGDLSAIEEARDLLESEGKFARILKVDNAYHSFHMNACAEPFLNSMVNANIQILKPDRPCSWISTVYTSDPAANLEDLAGSYWRDNMLGSVLFREALERAIDSGPFDMALEIGPHPALKASVSQTLKEKTGGQFIPYTGVLDRKKDDVVAFGEAIAYMWSHFGSKAVNFDAYATYFYYDHRSRPAVLKNLPSYSWDHTQTYWRESRVSKRYSHRDVPKELLGSRSPDDNDAEMRWRNVFSVKALPWLQQIKIRDRITIPASVYCSMALEAAFAMPHRRDILMVDLIDVQIYDNIVIDTDSNGVEVIFNFRVDKSNANNFPKQDNIMASFNMSFADVCDDGQVKAAFSGNMVITFGNKSVQNLPPVPNIEDSLQEVDIDLFYRELKEIGMTYQGPFCALSKLQRRLENASAQVTDCSPSPVSTFMVNPTTIEAAIQTALAAFAAPGDGTFWSPFLVKKFGKFSFDFRFSSAESRFLHSFAQVTNESFASPADLSTHTADIQLADQSHQTVIQMEGIVFEPTMQSTANDDRILYFHQVWDVDITNGPVGFDELASTEQRISRVARQFSHRDPKMKILEIATNSAAVTSALLDGFGSAFNSYTLADIEASSGNLIHTSRTYDGKEISKLSLDVGQTYDEQWPEVDAYDIVVIQPPLYLPQDYNMIISNVLFKLLRRPGYIICVQKRYESSPSINDRIQSDEWKNQLLNTGFIELGFPNANVVGDKSEISIWQIDNSSMGYSYNVLKSDLATNIYGSLLLIGGQQQQISLIADKVSALLRKLNINVVNLKSLEDFDPSECSDIVGTLFLQDLEEPLMSTNETQRMLLLKNVLSNSPVTMWLTQAFVRSDAYHSASLGLGRDMMAMHPNLRIQFFELDTLEMVETLIAEAFLRFVISGVDKEQVFPSAFETHIRLEKERILIPRLIPHSELNDRLNSTRRTIIKYADITTDEIEFLVRKDIDVNGHGYIAKLVKPHPRMDSDIKNHLIVKANYSTKYAFRINGMFAHICIGTSNRPGKTVITVAQSIASHQRVTDMLVLDVNLGNLSEVAFLSIIGGFLFAQNVIQQIADSETAVLYDPEENVGSLIHQLLGDSNQRLVYLTDGSSGKRNGVDWVHVHPKRFISAFRLLVPRDAGLFVDLSSRSDLENKLLKYLPRNCRFFRKESILSTTASVHTTEDWRSIRKALFAAVNYIDSSTSFIAQSSTSSIVDISDLQNERVHKSMNPLEMVNWTHAQPIPIKQTPIDPEDLLSPSETYLMISLPNDLSEALCRWLIRYGARSLIFLTMDSKVSSLEDSYWIRQLSRAGTSIEVVPADISRKHELVNSLYATTHGKRPTIGGVFLGPANTEQGSLEDTLAALNSHAAALENLDEVFSAPYDGFFVAFSTLSRITGAPDGTTNSAASNMYTAALCARRRARGLGASLLDLTSWYGSRSDVGGSSHPGLYELTERISERDLHQAFGEAVAAGKLASSSISEITLGLHPVPRSSSNPLPALFTHLLEEPQDATSEINELEASLPQRILSAGTDTDEALQILYQAFSLYLATALQLPAEGININTVIIDLGVDSLVAMEIRSWFQNEIYFDVTVLQILSGASIHELCQAVLIDIKSGEQYADPEETALKSTSSAPLSENSSKPIMTPDTGMSMIMGSKLPMSFGQARVWFPYEYLENKTAYNCTTTYQLRGSLDVDRFTQALQTVIRRNSAFRTSFFTDPTMGEPYQMMHEMSPFQLRKVVLGPFAESSTQIEEEKRLVAEHVYDLGLGDTFIATLCSHTDEPKIHTIIFGYHHIIMDGVSWQLFLQDLDQCYTNNLQSHLPPVGQYFDFTVQQRDAVDSQISMSHRRFWKEEFIDPPEPLPILPFAKSFTRKSLTRYDNIEIMLDLDRGLVSKIKKCSAAARVTTFHFYLSVLQVMLHRFLQVDDFVIGIVDAGRHNKAFVDTIGFLIDLLPLRFNLANKGTRFPELLNSTRSKVYSAIGHAGIPFDIILEDINPPSSSVSPPLFQVVMNYRMGVLGQKTIGDVDLDWSTYEDAKHPFDFILTVDENDGEAFLTLSLQQYLFDRAGGDLFLSTYIHLLEIFTEESSLKIQDAPLFNKHDLKTAISLGKGPIDENILDDTLSLRVDNFVASQPHAVAIKDNSITMTYRQMADRVNEIANAMLYAGVSTSSHVAMLINPVADAICTILAIMRIGAVYVPLDVRNSEERLLSIVTQSKAMLVIFHDSTQDQLSKIQTNMPYAIRSVNISIIANDSRPVPNRSAADSPAFVMFTSGSTGKPKGVMLKHSNFLTHVLAASKEMDLRTGREVVLQQSAFGYDASLAQIFYALANGGSLVMTSNRGDMEDIATLMRKENVTFMLASPSEYLILYQYGREFLKGCTSWRIAMCGGEAFSSNLKQLFHDLDIPNLKVWNAYGPSEISVASSFYSVPYDAIALQDTTKVPIGRAITNYAVYILDPESAQPLPVGWVGEICIGGPAVSAGYLYNEQMTMDRFIPDTISSTSASGWRSLYRTGDQGRMLSDGSIAYLGRIAGDSQIKLRGIRIELDEISISILQTSAGVVSNAAVCTWGEGQEQFLIAFIVFSVDQVPENADEYLHGLISSLPLPSYMRPAMAVPIDKLPMNASGKLDRRALRDLSLPEIAEQRDDDSLTDTEVKLKQIWTDVLANSKVKLQIRKQSDFFSVGGNSLLLLKMQREIKHVLDREIPLSELFRNSDLQTLARRLDNDIGDLVTHSHIDWNAEVSLPSDLHKPDSKPATYPMEIVLTGSTGFLGRWILKQLSAHPEVAQIHCIAVRPKEPGIIRNNEMWTSEKVTTYTGDLSLPNLGLSEEDQERVFVNAGAIIHCGADVSFMQTYTSLRKPNVQSTKELVKMASARRSVPFHYVSTAGVVHLSGEDSYGEISVAAHRPPTDGSDGYVASKWASEVFLERCNRETGIPVSIHRPSSIIGPDAPSMDIMNNILRFSRLMKVIPRVTGWVGSMDLVDVKSVAKNIINTVIDMHNRSQNTGSFSTVQYYHESGQTVVPVESVKEYLEKEEGVPFQTQNLDQWIESARKHGIDELVAEFLITMHTSGQGPSMPLLITSRKYDTSLRS</sequence>
<dbReference type="SUPFAM" id="SSF52777">
    <property type="entry name" value="CoA-dependent acyltransferases"/>
    <property type="match status" value="2"/>
</dbReference>
<dbReference type="SUPFAM" id="SSF56801">
    <property type="entry name" value="Acetyl-CoA synthetase-like"/>
    <property type="match status" value="1"/>
</dbReference>